<evidence type="ECO:0000259" key="4">
    <source>
        <dbReference type="PROSITE" id="PS50943"/>
    </source>
</evidence>
<evidence type="ECO:0000256" key="2">
    <source>
        <dbReference type="SAM" id="MobiDB-lite"/>
    </source>
</evidence>
<keyword evidence="3" id="KW-0472">Membrane</keyword>
<keyword evidence="3" id="KW-1133">Transmembrane helix</keyword>
<dbReference type="InterPro" id="IPR001387">
    <property type="entry name" value="Cro/C1-type_HTH"/>
</dbReference>
<keyword evidence="3" id="KW-0812">Transmembrane</keyword>
<feature type="transmembrane region" description="Helical" evidence="3">
    <location>
        <begin position="335"/>
        <end position="357"/>
    </location>
</feature>
<dbReference type="Pfam" id="PF01381">
    <property type="entry name" value="HTH_3"/>
    <property type="match status" value="1"/>
</dbReference>
<evidence type="ECO:0000313" key="6">
    <source>
        <dbReference type="Proteomes" id="UP001321766"/>
    </source>
</evidence>
<feature type="compositionally biased region" description="Low complexity" evidence="2">
    <location>
        <begin position="125"/>
        <end position="145"/>
    </location>
</feature>
<dbReference type="CDD" id="cd00093">
    <property type="entry name" value="HTH_XRE"/>
    <property type="match status" value="1"/>
</dbReference>
<dbReference type="PROSITE" id="PS50943">
    <property type="entry name" value="HTH_CROC1"/>
    <property type="match status" value="1"/>
</dbReference>
<keyword evidence="6" id="KW-1185">Reference proteome</keyword>
<evidence type="ECO:0000313" key="5">
    <source>
        <dbReference type="EMBL" id="BDR53548.1"/>
    </source>
</evidence>
<reference evidence="5 6" key="1">
    <citation type="journal article" date="2023" name="Microbiol. Spectr.">
        <title>Symbiosis of Carpenter Bees with Uncharacterized Lactic Acid Bacteria Showing NAD Auxotrophy.</title>
        <authorList>
            <person name="Kawasaki S."/>
            <person name="Ozawa K."/>
            <person name="Mori T."/>
            <person name="Yamamoto A."/>
            <person name="Ito M."/>
            <person name="Ohkuma M."/>
            <person name="Sakamoto M."/>
            <person name="Matsutani M."/>
        </authorList>
    </citation>
    <scope>NUCLEOTIDE SEQUENCE [LARGE SCALE GENOMIC DNA]</scope>
    <source>
        <strain evidence="5 6">Kim37-2</strain>
    </source>
</reference>
<dbReference type="Gene3D" id="1.10.260.40">
    <property type="entry name" value="lambda repressor-like DNA-binding domains"/>
    <property type="match status" value="1"/>
</dbReference>
<keyword evidence="1" id="KW-0238">DNA-binding</keyword>
<dbReference type="SUPFAM" id="SSF47413">
    <property type="entry name" value="lambda repressor-like DNA-binding domains"/>
    <property type="match status" value="1"/>
</dbReference>
<dbReference type="PANTHER" id="PTHR46558">
    <property type="entry name" value="TRACRIPTIONAL REGULATORY PROTEIN-RELATED-RELATED"/>
    <property type="match status" value="1"/>
</dbReference>
<feature type="transmembrane region" description="Helical" evidence="3">
    <location>
        <begin position="252"/>
        <end position="275"/>
    </location>
</feature>
<feature type="transmembrane region" description="Helical" evidence="3">
    <location>
        <begin position="164"/>
        <end position="185"/>
    </location>
</feature>
<dbReference type="EMBL" id="AP026798">
    <property type="protein sequence ID" value="BDR53548.1"/>
    <property type="molecule type" value="Genomic_DNA"/>
</dbReference>
<organism evidence="5 6">
    <name type="scientific">Bombiscardovia nodaiensis</name>
    <dbReference type="NCBI Taxonomy" id="2932181"/>
    <lineage>
        <taxon>Bacteria</taxon>
        <taxon>Bacillati</taxon>
        <taxon>Actinomycetota</taxon>
        <taxon>Actinomycetes</taxon>
        <taxon>Bifidobacteriales</taxon>
        <taxon>Bifidobacteriaceae</taxon>
        <taxon>Bombiscardovia</taxon>
    </lineage>
</organism>
<feature type="region of interest" description="Disordered" evidence="2">
    <location>
        <begin position="124"/>
        <end position="148"/>
    </location>
</feature>
<gene>
    <name evidence="5" type="ORF">KIM372_14550</name>
</gene>
<feature type="transmembrane region" description="Helical" evidence="3">
    <location>
        <begin position="281"/>
        <end position="302"/>
    </location>
</feature>
<feature type="transmembrane region" description="Helical" evidence="3">
    <location>
        <begin position="369"/>
        <end position="389"/>
    </location>
</feature>
<feature type="transmembrane region" description="Helical" evidence="3">
    <location>
        <begin position="197"/>
        <end position="218"/>
    </location>
</feature>
<sequence>MGFRANLQYLRSQRHMTQEQLAMLVGVSRQAVSKWESEKAYPEMDKLLAICDLFGCTLDDLVLGDVRVPGSGDKRDSLPLGATGQASSAAASSTATAADSGAANYQVPPASNAMPYPVGASSVRPAAGPAANPSSAAGGEATSASPVPSFTQDVTGYDDLRRSYSWHIGAGCSAFLFGVAANVALAGNDYAPGRMTAATGLGLCCLMLGIVVGLALIIPANLRRMDFRTQHPYIEDFYVQTERSAAIHQLSVGLMVGIGSILLGVALGAAGQGIWHWSGASTGAAIVTAVGCGTFCIVTAGLRMSMINIDAYNRGAEVGEGDGENDSRLPRKWRAVGNAITGSIMSLATIIALSMLFTGNATNFFGLPVPFFLFWIIGGMLCGMVNMVLQACCTARN</sequence>
<dbReference type="PANTHER" id="PTHR46558:SF4">
    <property type="entry name" value="DNA-BIDING PHAGE PROTEIN"/>
    <property type="match status" value="1"/>
</dbReference>
<name>A0ABM8B9Q2_9BIFI</name>
<proteinExistence type="predicted"/>
<protein>
    <submittedName>
        <fullName evidence="5">Transcriptional regulator</fullName>
    </submittedName>
</protein>
<evidence type="ECO:0000256" key="1">
    <source>
        <dbReference type="ARBA" id="ARBA00023125"/>
    </source>
</evidence>
<evidence type="ECO:0000256" key="3">
    <source>
        <dbReference type="SAM" id="Phobius"/>
    </source>
</evidence>
<dbReference type="InterPro" id="IPR010982">
    <property type="entry name" value="Lambda_DNA-bd_dom_sf"/>
</dbReference>
<feature type="domain" description="HTH cro/C1-type" evidence="4">
    <location>
        <begin position="7"/>
        <end position="61"/>
    </location>
</feature>
<accession>A0ABM8B9Q2</accession>
<dbReference type="SMART" id="SM00530">
    <property type="entry name" value="HTH_XRE"/>
    <property type="match status" value="1"/>
</dbReference>
<dbReference type="Proteomes" id="UP001321766">
    <property type="component" value="Chromosome"/>
</dbReference>